<dbReference type="PANTHER" id="PTHR38657">
    <property type="entry name" value="SLR1343 PROTEIN"/>
    <property type="match status" value="1"/>
</dbReference>
<dbReference type="InterPro" id="IPR052551">
    <property type="entry name" value="UV-DNA_repair_photolyase"/>
</dbReference>
<dbReference type="Gene3D" id="1.10.10.1710">
    <property type="entry name" value="Deoxyribodipyrimidine photolyase-related"/>
    <property type="match status" value="1"/>
</dbReference>
<accession>A0AAP3V0V2</accession>
<dbReference type="Proteomes" id="UP001301140">
    <property type="component" value="Unassembled WGS sequence"/>
</dbReference>
<dbReference type="PANTHER" id="PTHR38657:SF1">
    <property type="entry name" value="SLR1343 PROTEIN"/>
    <property type="match status" value="1"/>
</dbReference>
<dbReference type="InterPro" id="IPR007357">
    <property type="entry name" value="PhrB-like"/>
</dbReference>
<dbReference type="AlphaFoldDB" id="A0AAP3V0V2"/>
<name>A0AAP3V0V2_9PROT</name>
<gene>
    <name evidence="2" type="ORF">PZ740_08085</name>
</gene>
<organism evidence="2 3">
    <name type="scientific">Marinimicrococcus flavescens</name>
    <dbReference type="NCBI Taxonomy" id="3031815"/>
    <lineage>
        <taxon>Bacteria</taxon>
        <taxon>Pseudomonadati</taxon>
        <taxon>Pseudomonadota</taxon>
        <taxon>Alphaproteobacteria</taxon>
        <taxon>Geminicoccales</taxon>
        <taxon>Geminicoccaceae</taxon>
        <taxon>Marinimicrococcus</taxon>
    </lineage>
</organism>
<keyword evidence="3" id="KW-1185">Reference proteome</keyword>
<dbReference type="RefSeq" id="WP_327788758.1">
    <property type="nucleotide sequence ID" value="NZ_JARGEQ010000082.1"/>
</dbReference>
<proteinExistence type="predicted"/>
<dbReference type="SUPFAM" id="SSF48173">
    <property type="entry name" value="Cryptochrome/photolyase FAD-binding domain"/>
    <property type="match status" value="1"/>
</dbReference>
<dbReference type="InterPro" id="IPR036134">
    <property type="entry name" value="Crypto/Photolyase_FAD-like_sf"/>
</dbReference>
<evidence type="ECO:0000313" key="3">
    <source>
        <dbReference type="Proteomes" id="UP001301140"/>
    </source>
</evidence>
<feature type="compositionally biased region" description="Basic and acidic residues" evidence="1">
    <location>
        <begin position="178"/>
        <end position="192"/>
    </location>
</feature>
<dbReference type="Pfam" id="PF04244">
    <property type="entry name" value="DPRP"/>
    <property type="match status" value="1"/>
</dbReference>
<evidence type="ECO:0000313" key="2">
    <source>
        <dbReference type="EMBL" id="MDF1586344.1"/>
    </source>
</evidence>
<reference evidence="2 3" key="1">
    <citation type="submission" date="2023-03" db="EMBL/GenBank/DDBJ databases">
        <title>YIM 152171 draft genome.</title>
        <authorList>
            <person name="Yang Z."/>
        </authorList>
    </citation>
    <scope>NUCLEOTIDE SEQUENCE [LARGE SCALE GENOMIC DNA]</scope>
    <source>
        <strain evidence="2 3">YIM 152171</strain>
    </source>
</reference>
<comment type="caution">
    <text evidence="2">The sequence shown here is derived from an EMBL/GenBank/DDBJ whole genome shotgun (WGS) entry which is preliminary data.</text>
</comment>
<protein>
    <submittedName>
        <fullName evidence="2">Cryptochrome/photolyase family protein</fullName>
    </submittedName>
</protein>
<sequence length="513" mass="58840">MTTIRYLFADHLSRSIASLADLDPAHDVVLLTEVAGEAEAVPHHPKKVAFLFSAMRHFAAGLAEEGIRVDYVKLDDPANTQSFTGELRRAMRRHGAERVVVAEPGEWRVLQELRAWRERHDVAVEIREDERFFCTTNDFARWWQKRRQPRMESFYRLMREQTGLLMEGEGEPAGGRWNFDKENRKPPPRDVEFTGPLRIEPDRVTSEVIALVERCYGKRFGDLEPFWFAVTAADAAQALEHFIETALPRFGDWQDAMLEGESFLCHAAISQYLNAGLLLPRDVCARAEQAWREGRVPINSAEGFIRQVLGWREYVRGIYWQEMPGYARLNGLGARRRLPDFYWTGRTEMACLREVVDQTRREALSHHIQRLMVTGNFALLAGVDPQEVCEWYLAVYADAVEWVELPNTLGMALHADGGLLGSKPYAASGAYIRRMSDFCASCRFDVRRKNGPGACPFNYLYWNFLVENRKALGGNPRLRNAYATLDRLPKERLKAIRADSRAFLEGLEPWSRP</sequence>
<dbReference type="InterPro" id="IPR014729">
    <property type="entry name" value="Rossmann-like_a/b/a_fold"/>
</dbReference>
<dbReference type="Gene3D" id="1.25.40.80">
    <property type="match status" value="1"/>
</dbReference>
<dbReference type="EMBL" id="JARGEQ010000082">
    <property type="protein sequence ID" value="MDF1586344.1"/>
    <property type="molecule type" value="Genomic_DNA"/>
</dbReference>
<dbReference type="Gene3D" id="1.10.579.10">
    <property type="entry name" value="DNA Cyclobutane Dipyrimidine Photolyase, subunit A, domain 3"/>
    <property type="match status" value="1"/>
</dbReference>
<dbReference type="Gene3D" id="3.40.50.620">
    <property type="entry name" value="HUPs"/>
    <property type="match status" value="1"/>
</dbReference>
<evidence type="ECO:0000256" key="1">
    <source>
        <dbReference type="SAM" id="MobiDB-lite"/>
    </source>
</evidence>
<feature type="region of interest" description="Disordered" evidence="1">
    <location>
        <begin position="169"/>
        <end position="194"/>
    </location>
</feature>